<dbReference type="EMBL" id="OU503047">
    <property type="protein sequence ID" value="CAI9771870.1"/>
    <property type="molecule type" value="Genomic_DNA"/>
</dbReference>
<accession>A0AAD1ZRA7</accession>
<evidence type="ECO:0000313" key="1">
    <source>
        <dbReference type="EMBL" id="CAI9771870.1"/>
    </source>
</evidence>
<sequence length="138" mass="15483">MLWVESVNLWGEEGEHSNMGKVKLQGTRFLHTDELTFLDDSMVVCTLEAFEDGPLKGFSVDRFVSRYYLFIGISRSDGVLCGRPASLVTSASELVKTFVKLARAAPGGVSVSGSERCAQRFASRERTILYYLYRTNRQ</sequence>
<dbReference type="AlphaFoldDB" id="A0AAD1ZRA7"/>
<keyword evidence="2" id="KW-1185">Reference proteome</keyword>
<dbReference type="Proteomes" id="UP000834106">
    <property type="component" value="Chromosome 12"/>
</dbReference>
<protein>
    <submittedName>
        <fullName evidence="1">Uncharacterized protein</fullName>
    </submittedName>
</protein>
<reference evidence="1" key="1">
    <citation type="submission" date="2023-05" db="EMBL/GenBank/DDBJ databases">
        <authorList>
            <person name="Huff M."/>
        </authorList>
    </citation>
    <scope>NUCLEOTIDE SEQUENCE</scope>
</reference>
<gene>
    <name evidence="1" type="ORF">FPE_LOCUS19300</name>
</gene>
<proteinExistence type="predicted"/>
<organism evidence="1 2">
    <name type="scientific">Fraxinus pennsylvanica</name>
    <dbReference type="NCBI Taxonomy" id="56036"/>
    <lineage>
        <taxon>Eukaryota</taxon>
        <taxon>Viridiplantae</taxon>
        <taxon>Streptophyta</taxon>
        <taxon>Embryophyta</taxon>
        <taxon>Tracheophyta</taxon>
        <taxon>Spermatophyta</taxon>
        <taxon>Magnoliopsida</taxon>
        <taxon>eudicotyledons</taxon>
        <taxon>Gunneridae</taxon>
        <taxon>Pentapetalae</taxon>
        <taxon>asterids</taxon>
        <taxon>lamiids</taxon>
        <taxon>Lamiales</taxon>
        <taxon>Oleaceae</taxon>
        <taxon>Oleeae</taxon>
        <taxon>Fraxinus</taxon>
    </lineage>
</organism>
<name>A0AAD1ZRA7_9LAMI</name>
<evidence type="ECO:0000313" key="2">
    <source>
        <dbReference type="Proteomes" id="UP000834106"/>
    </source>
</evidence>